<name>A0A0H2RGX1_9AGAM</name>
<accession>A0A0H2RGX1</accession>
<evidence type="ECO:0000259" key="6">
    <source>
        <dbReference type="PROSITE" id="PS51387"/>
    </source>
</evidence>
<gene>
    <name evidence="7" type="ORF">SCHPADRAFT_834891</name>
</gene>
<dbReference type="InterPro" id="IPR012951">
    <property type="entry name" value="BBE"/>
</dbReference>
<dbReference type="AlphaFoldDB" id="A0A0H2RGX1"/>
<evidence type="ECO:0000256" key="2">
    <source>
        <dbReference type="ARBA" id="ARBA00022630"/>
    </source>
</evidence>
<dbReference type="Pfam" id="PF08031">
    <property type="entry name" value="BBE"/>
    <property type="match status" value="1"/>
</dbReference>
<keyword evidence="4" id="KW-0560">Oxidoreductase</keyword>
<dbReference type="InterPro" id="IPR016167">
    <property type="entry name" value="FAD-bd_PCMH_sub1"/>
</dbReference>
<dbReference type="Pfam" id="PF01565">
    <property type="entry name" value="FAD_binding_4"/>
    <property type="match status" value="1"/>
</dbReference>
<dbReference type="InterPro" id="IPR050416">
    <property type="entry name" value="FAD-linked_Oxidoreductase"/>
</dbReference>
<dbReference type="GO" id="GO:0016491">
    <property type="term" value="F:oxidoreductase activity"/>
    <property type="evidence" value="ECO:0007669"/>
    <property type="project" value="UniProtKB-KW"/>
</dbReference>
<organism evidence="7 8">
    <name type="scientific">Schizopora paradoxa</name>
    <dbReference type="NCBI Taxonomy" id="27342"/>
    <lineage>
        <taxon>Eukaryota</taxon>
        <taxon>Fungi</taxon>
        <taxon>Dikarya</taxon>
        <taxon>Basidiomycota</taxon>
        <taxon>Agaricomycotina</taxon>
        <taxon>Agaricomycetes</taxon>
        <taxon>Hymenochaetales</taxon>
        <taxon>Schizoporaceae</taxon>
        <taxon>Schizopora</taxon>
    </lineage>
</organism>
<dbReference type="OrthoDB" id="2151789at2759"/>
<dbReference type="Gene3D" id="3.30.465.10">
    <property type="match status" value="1"/>
</dbReference>
<keyword evidence="8" id="KW-1185">Reference proteome</keyword>
<dbReference type="Proteomes" id="UP000053477">
    <property type="component" value="Unassembled WGS sequence"/>
</dbReference>
<dbReference type="InterPro" id="IPR006094">
    <property type="entry name" value="Oxid_FAD_bind_N"/>
</dbReference>
<evidence type="ECO:0000256" key="3">
    <source>
        <dbReference type="ARBA" id="ARBA00022827"/>
    </source>
</evidence>
<dbReference type="PANTHER" id="PTHR42973:SF13">
    <property type="entry name" value="FAD-BINDING PCMH-TYPE DOMAIN-CONTAINING PROTEIN"/>
    <property type="match status" value="1"/>
</dbReference>
<sequence>MHSFRSFQPFNALLSGLLLAISLANAAPSLSSGVENAPRSFNNATNTCVSIANALKNSTASQVFWPLSIQYTTDTEHYMSSSSQIAACSVEPGSAQDVGTVLQIIGSSRTPFAVKGGGHASNPGFSSTTGVQISMARFSEVTLSSAQDTVDIGTGLIWDDVYASLEASGCNCNVVGGRVSGVGVAGFTLGGGYSWKSSQYGLTIDTIQAYELVLPNGTVTTVTESSNSDLFFGLRVRFNNFGIVTKFTLRTFPQTQVWGGAIVYLPTSIDDVKAATAAFFQNVTDPKAAIITEFNTLAGIPVITASLFYDAPTPPAGMFDALVAPAALSKDVSTRSFSSLVLSSPSNSTAGLRGRFHTVSLTGYSADLIDVIWNETQHWGESLGSLLETGTFISYDIEFFTSGVLSHSTTPSAYPPDRSRALLPLNLYFAWLAPTSDSFFESTIEQSAQTITDAADAEGQNIGDAPLYGNYAVDSTSLDRIYGANLPRLQSIKATYDPNSVMDLSGGWRF</sequence>
<keyword evidence="2" id="KW-0285">Flavoprotein</keyword>
<keyword evidence="5" id="KW-0732">Signal</keyword>
<dbReference type="EMBL" id="KQ086078">
    <property type="protein sequence ID" value="KLO08778.1"/>
    <property type="molecule type" value="Genomic_DNA"/>
</dbReference>
<protein>
    <submittedName>
        <fullName evidence="7">FAD-binding domain-containing protein</fullName>
    </submittedName>
</protein>
<dbReference type="SUPFAM" id="SSF56176">
    <property type="entry name" value="FAD-binding/transporter-associated domain-like"/>
    <property type="match status" value="1"/>
</dbReference>
<feature type="domain" description="FAD-binding PCMH-type" evidence="6">
    <location>
        <begin position="82"/>
        <end position="254"/>
    </location>
</feature>
<dbReference type="PANTHER" id="PTHR42973">
    <property type="entry name" value="BINDING OXIDOREDUCTASE, PUTATIVE (AFU_ORTHOLOGUE AFUA_1G17690)-RELATED"/>
    <property type="match status" value="1"/>
</dbReference>
<dbReference type="InterPro" id="IPR016166">
    <property type="entry name" value="FAD-bd_PCMH"/>
</dbReference>
<dbReference type="InterPro" id="IPR036318">
    <property type="entry name" value="FAD-bd_PCMH-like_sf"/>
</dbReference>
<dbReference type="GO" id="GO:0071949">
    <property type="term" value="F:FAD binding"/>
    <property type="evidence" value="ECO:0007669"/>
    <property type="project" value="InterPro"/>
</dbReference>
<keyword evidence="3" id="KW-0274">FAD</keyword>
<evidence type="ECO:0000256" key="4">
    <source>
        <dbReference type="ARBA" id="ARBA00023002"/>
    </source>
</evidence>
<dbReference type="STRING" id="27342.A0A0H2RGX1"/>
<proteinExistence type="inferred from homology"/>
<evidence type="ECO:0000313" key="8">
    <source>
        <dbReference type="Proteomes" id="UP000053477"/>
    </source>
</evidence>
<dbReference type="Gene3D" id="3.30.43.10">
    <property type="entry name" value="Uridine Diphospho-n-acetylenolpyruvylglucosamine Reductase, domain 2"/>
    <property type="match status" value="1"/>
</dbReference>
<dbReference type="InterPro" id="IPR016169">
    <property type="entry name" value="FAD-bd_PCMH_sub2"/>
</dbReference>
<evidence type="ECO:0000313" key="7">
    <source>
        <dbReference type="EMBL" id="KLO08778.1"/>
    </source>
</evidence>
<dbReference type="InParanoid" id="A0A0H2RGX1"/>
<evidence type="ECO:0000256" key="5">
    <source>
        <dbReference type="SAM" id="SignalP"/>
    </source>
</evidence>
<dbReference type="PROSITE" id="PS51387">
    <property type="entry name" value="FAD_PCMH"/>
    <property type="match status" value="1"/>
</dbReference>
<comment type="similarity">
    <text evidence="1">Belongs to the oxygen-dependent FAD-linked oxidoreductase family.</text>
</comment>
<feature type="chain" id="PRO_5005201819" evidence="5">
    <location>
        <begin position="27"/>
        <end position="510"/>
    </location>
</feature>
<feature type="signal peptide" evidence="5">
    <location>
        <begin position="1"/>
        <end position="26"/>
    </location>
</feature>
<dbReference type="Gene3D" id="3.40.462.20">
    <property type="match status" value="1"/>
</dbReference>
<reference evidence="7 8" key="1">
    <citation type="submission" date="2015-04" db="EMBL/GenBank/DDBJ databases">
        <title>Complete genome sequence of Schizopora paradoxa KUC8140, a cosmopolitan wood degrader in East Asia.</title>
        <authorList>
            <consortium name="DOE Joint Genome Institute"/>
            <person name="Min B."/>
            <person name="Park H."/>
            <person name="Jang Y."/>
            <person name="Kim J.-J."/>
            <person name="Kim K.H."/>
            <person name="Pangilinan J."/>
            <person name="Lipzen A."/>
            <person name="Riley R."/>
            <person name="Grigoriev I.V."/>
            <person name="Spatafora J.W."/>
            <person name="Choi I.-G."/>
        </authorList>
    </citation>
    <scope>NUCLEOTIDE SEQUENCE [LARGE SCALE GENOMIC DNA]</scope>
    <source>
        <strain evidence="7 8">KUC8140</strain>
    </source>
</reference>
<evidence type="ECO:0000256" key="1">
    <source>
        <dbReference type="ARBA" id="ARBA00005466"/>
    </source>
</evidence>